<evidence type="ECO:0000256" key="6">
    <source>
        <dbReference type="ARBA" id="ARBA00022664"/>
    </source>
</evidence>
<dbReference type="PANTHER" id="PTHR12849">
    <property type="entry name" value="RNA LARIAT DEBRANCHING ENZYME"/>
    <property type="match status" value="1"/>
</dbReference>
<sequence length="614" mass="68508">MDSPNLFMAHTLRIAVEGCGHGTLHSIYASIKKSCEFKGWDGVDLLIICGDFQAVRNAHDLKAVAMPAKYYHMGDFHEYYSGAATAPYLTIFVGGNHESSSYMWELFYGGWAAPNIYYMGAANVIRLGSLRIAGMSGIWKGYNFRKPHFERLPYNDGDVRSIYHIRELETRKLLQIRSQVDIGISHDWPNGVEWKGNYRQLFSFKPHFEAEAKDGVLGNPATMDVLKRLRPAHWFSAHLHCKFSALWNHEDDATNSTSDENNVAIPMKQDDASADMDESNPTAAPVAKNEEEIDLDMDDDGAQPTQPEPTGTGDNHNNGHSNSTAVPKSLRDLLPESFARPAARSAQPKLPFPVEIANKTTRFLALDKCLPNRRFLQLLEVTPLTPGDEIKRPLQLEYDTEWLAITRVFSSDLKLSDPGTHVPSDKGDAFYRPLIEKEIDWVEENLVKTGKMTIVEDFAQTAPVYDPSMGVHTQDGPQEYTNQHTQGFCNLLQIPNLFHASDAERAQRLQDGPRADEWSGGRGRGRGGHRGGDRGRGRGRAKILEPSEQPTYTHPHLNVSLEDILAEEGRRRSDSQSSSSSGSTSPKSPTDEGKGRGLKRRGFTFGSKKGRRTS</sequence>
<dbReference type="InterPro" id="IPR007708">
    <property type="entry name" value="DBR1_C"/>
</dbReference>
<evidence type="ECO:0000313" key="16">
    <source>
        <dbReference type="Proteomes" id="UP000799779"/>
    </source>
</evidence>
<gene>
    <name evidence="15" type="ORF">P154DRAFT_552878</name>
</gene>
<protein>
    <submittedName>
        <fullName evidence="15">DBR1-domain-containing protein</fullName>
    </submittedName>
</protein>
<reference evidence="15" key="1">
    <citation type="journal article" date="2020" name="Stud. Mycol.">
        <title>101 Dothideomycetes genomes: a test case for predicting lifestyles and emergence of pathogens.</title>
        <authorList>
            <person name="Haridas S."/>
            <person name="Albert R."/>
            <person name="Binder M."/>
            <person name="Bloem J."/>
            <person name="Labutti K."/>
            <person name="Salamov A."/>
            <person name="Andreopoulos B."/>
            <person name="Baker S."/>
            <person name="Barry K."/>
            <person name="Bills G."/>
            <person name="Bluhm B."/>
            <person name="Cannon C."/>
            <person name="Castanera R."/>
            <person name="Culley D."/>
            <person name="Daum C."/>
            <person name="Ezra D."/>
            <person name="Gonzalez J."/>
            <person name="Henrissat B."/>
            <person name="Kuo A."/>
            <person name="Liang C."/>
            <person name="Lipzen A."/>
            <person name="Lutzoni F."/>
            <person name="Magnuson J."/>
            <person name="Mondo S."/>
            <person name="Nolan M."/>
            <person name="Ohm R."/>
            <person name="Pangilinan J."/>
            <person name="Park H.-J."/>
            <person name="Ramirez L."/>
            <person name="Alfaro M."/>
            <person name="Sun H."/>
            <person name="Tritt A."/>
            <person name="Yoshinaga Y."/>
            <person name="Zwiers L.-H."/>
            <person name="Turgeon B."/>
            <person name="Goodwin S."/>
            <person name="Spatafora J."/>
            <person name="Crous P."/>
            <person name="Grigoriev I."/>
        </authorList>
    </citation>
    <scope>NUCLEOTIDE SEQUENCE</scope>
    <source>
        <strain evidence="15">CBS 123094</strain>
    </source>
</reference>
<dbReference type="AlphaFoldDB" id="A0A6A5WLZ3"/>
<dbReference type="Proteomes" id="UP000799779">
    <property type="component" value="Unassembled WGS sequence"/>
</dbReference>
<feature type="compositionally biased region" description="Basic and acidic residues" evidence="13">
    <location>
        <begin position="507"/>
        <end position="519"/>
    </location>
</feature>
<evidence type="ECO:0000256" key="8">
    <source>
        <dbReference type="ARBA" id="ARBA00022801"/>
    </source>
</evidence>
<evidence type="ECO:0000256" key="1">
    <source>
        <dbReference type="ARBA" id="ARBA00001936"/>
    </source>
</evidence>
<dbReference type="Pfam" id="PF00149">
    <property type="entry name" value="Metallophos"/>
    <property type="match status" value="1"/>
</dbReference>
<feature type="compositionally biased region" description="Acidic residues" evidence="13">
    <location>
        <begin position="291"/>
        <end position="301"/>
    </location>
</feature>
<evidence type="ECO:0000259" key="14">
    <source>
        <dbReference type="SMART" id="SM01124"/>
    </source>
</evidence>
<keyword evidence="6" id="KW-0507">mRNA processing</keyword>
<keyword evidence="11" id="KW-0464">Manganese</keyword>
<feature type="compositionally biased region" description="Low complexity" evidence="13">
    <location>
        <begin position="575"/>
        <end position="588"/>
    </location>
</feature>
<evidence type="ECO:0000256" key="11">
    <source>
        <dbReference type="ARBA" id="ARBA00023211"/>
    </source>
</evidence>
<feature type="region of interest" description="Disordered" evidence="13">
    <location>
        <begin position="271"/>
        <end position="327"/>
    </location>
</feature>
<dbReference type="SMART" id="SM01124">
    <property type="entry name" value="DBR1"/>
    <property type="match status" value="1"/>
</dbReference>
<comment type="cofactor">
    <cofactor evidence="3">
        <name>Fe(2+)</name>
        <dbReference type="ChEBI" id="CHEBI:29033"/>
    </cofactor>
</comment>
<dbReference type="GO" id="GO:0046872">
    <property type="term" value="F:metal ion binding"/>
    <property type="evidence" value="ECO:0007669"/>
    <property type="project" value="UniProtKB-KW"/>
</dbReference>
<dbReference type="GO" id="GO:0000398">
    <property type="term" value="P:mRNA splicing, via spliceosome"/>
    <property type="evidence" value="ECO:0007669"/>
    <property type="project" value="TreeGrafter"/>
</dbReference>
<organism evidence="15 16">
    <name type="scientific">Amniculicola lignicola CBS 123094</name>
    <dbReference type="NCBI Taxonomy" id="1392246"/>
    <lineage>
        <taxon>Eukaryota</taxon>
        <taxon>Fungi</taxon>
        <taxon>Dikarya</taxon>
        <taxon>Ascomycota</taxon>
        <taxon>Pezizomycotina</taxon>
        <taxon>Dothideomycetes</taxon>
        <taxon>Pleosporomycetidae</taxon>
        <taxon>Pleosporales</taxon>
        <taxon>Amniculicolaceae</taxon>
        <taxon>Amniculicola</taxon>
    </lineage>
</organism>
<evidence type="ECO:0000256" key="2">
    <source>
        <dbReference type="ARBA" id="ARBA00001947"/>
    </source>
</evidence>
<feature type="region of interest" description="Disordered" evidence="13">
    <location>
        <begin position="507"/>
        <end position="614"/>
    </location>
</feature>
<dbReference type="InterPro" id="IPR029052">
    <property type="entry name" value="Metallo-depent_PP-like"/>
</dbReference>
<evidence type="ECO:0000256" key="9">
    <source>
        <dbReference type="ARBA" id="ARBA00022833"/>
    </source>
</evidence>
<keyword evidence="16" id="KW-1185">Reference proteome</keyword>
<feature type="domain" description="Lariat debranching enzyme C-terminal" evidence="14">
    <location>
        <begin position="352"/>
        <end position="498"/>
    </location>
</feature>
<feature type="compositionally biased region" description="Basic residues" evidence="13">
    <location>
        <begin position="596"/>
        <end position="614"/>
    </location>
</feature>
<dbReference type="SUPFAM" id="SSF56300">
    <property type="entry name" value="Metallo-dependent phosphatases"/>
    <property type="match status" value="1"/>
</dbReference>
<dbReference type="GO" id="GO:0008419">
    <property type="term" value="F:RNA lariat debranching enzyme activity"/>
    <property type="evidence" value="ECO:0007669"/>
    <property type="project" value="TreeGrafter"/>
</dbReference>
<keyword evidence="9" id="KW-0862">Zinc</keyword>
<evidence type="ECO:0000256" key="5">
    <source>
        <dbReference type="ARBA" id="ARBA00006045"/>
    </source>
</evidence>
<evidence type="ECO:0000256" key="3">
    <source>
        <dbReference type="ARBA" id="ARBA00001954"/>
    </source>
</evidence>
<comment type="cofactor">
    <cofactor evidence="2">
        <name>Zn(2+)</name>
        <dbReference type="ChEBI" id="CHEBI:29105"/>
    </cofactor>
</comment>
<dbReference type="CDD" id="cd00844">
    <property type="entry name" value="MPP_Dbr1_N"/>
    <property type="match status" value="1"/>
</dbReference>
<evidence type="ECO:0000256" key="12">
    <source>
        <dbReference type="ARBA" id="ARBA00023242"/>
    </source>
</evidence>
<accession>A0A6A5WLZ3</accession>
<evidence type="ECO:0000256" key="7">
    <source>
        <dbReference type="ARBA" id="ARBA00022723"/>
    </source>
</evidence>
<feature type="compositionally biased region" description="Polar residues" evidence="13">
    <location>
        <begin position="303"/>
        <end position="326"/>
    </location>
</feature>
<evidence type="ECO:0000256" key="13">
    <source>
        <dbReference type="SAM" id="MobiDB-lite"/>
    </source>
</evidence>
<dbReference type="Pfam" id="PF05011">
    <property type="entry name" value="DBR1"/>
    <property type="match status" value="1"/>
</dbReference>
<name>A0A6A5WLZ3_9PLEO</name>
<dbReference type="InterPro" id="IPR041816">
    <property type="entry name" value="Dbr1_N"/>
</dbReference>
<keyword evidence="12" id="KW-0539">Nucleus</keyword>
<dbReference type="GO" id="GO:0005634">
    <property type="term" value="C:nucleus"/>
    <property type="evidence" value="ECO:0007669"/>
    <property type="project" value="UniProtKB-SubCell"/>
</dbReference>
<comment type="subcellular location">
    <subcellularLocation>
        <location evidence="4">Nucleus</location>
    </subcellularLocation>
</comment>
<comment type="cofactor">
    <cofactor evidence="1">
        <name>Mn(2+)</name>
        <dbReference type="ChEBI" id="CHEBI:29035"/>
    </cofactor>
</comment>
<dbReference type="EMBL" id="ML977575">
    <property type="protein sequence ID" value="KAF2002873.1"/>
    <property type="molecule type" value="Genomic_DNA"/>
</dbReference>
<evidence type="ECO:0000256" key="10">
    <source>
        <dbReference type="ARBA" id="ARBA00023004"/>
    </source>
</evidence>
<keyword evidence="7" id="KW-0479">Metal-binding</keyword>
<dbReference type="OrthoDB" id="407609at2759"/>
<proteinExistence type="inferred from homology"/>
<evidence type="ECO:0000256" key="4">
    <source>
        <dbReference type="ARBA" id="ARBA00004123"/>
    </source>
</evidence>
<comment type="similarity">
    <text evidence="5">Belongs to the lariat debranching enzyme family.</text>
</comment>
<keyword evidence="8" id="KW-0378">Hydrolase</keyword>
<evidence type="ECO:0000313" key="15">
    <source>
        <dbReference type="EMBL" id="KAF2002873.1"/>
    </source>
</evidence>
<keyword evidence="10" id="KW-0408">Iron</keyword>
<dbReference type="PANTHER" id="PTHR12849:SF0">
    <property type="entry name" value="LARIAT DEBRANCHING ENZYME"/>
    <property type="match status" value="1"/>
</dbReference>
<dbReference type="InterPro" id="IPR004843">
    <property type="entry name" value="Calcineurin-like_PHP"/>
</dbReference>